<sequence length="111" mass="12907">MAPDNISRRFRITFQDRYFFPSKLSIMRRIIRRAYGKRTGDALTGHRLLNVGRLLRRVLRINESRVWSVGYRRRLLRVTVGLRILRVVVGAAVVHDESEAEAEKSIKSTAN</sequence>
<keyword evidence="1" id="KW-1185">Reference proteome</keyword>
<name>A0A915JMB1_ROMCU</name>
<dbReference type="Proteomes" id="UP000887565">
    <property type="component" value="Unplaced"/>
</dbReference>
<organism evidence="1 2">
    <name type="scientific">Romanomermis culicivorax</name>
    <name type="common">Nematode worm</name>
    <dbReference type="NCBI Taxonomy" id="13658"/>
    <lineage>
        <taxon>Eukaryota</taxon>
        <taxon>Metazoa</taxon>
        <taxon>Ecdysozoa</taxon>
        <taxon>Nematoda</taxon>
        <taxon>Enoplea</taxon>
        <taxon>Dorylaimia</taxon>
        <taxon>Mermithida</taxon>
        <taxon>Mermithoidea</taxon>
        <taxon>Mermithidae</taxon>
        <taxon>Romanomermis</taxon>
    </lineage>
</organism>
<evidence type="ECO:0000313" key="2">
    <source>
        <dbReference type="WBParaSite" id="nRc.2.0.1.t27131-RA"/>
    </source>
</evidence>
<dbReference type="WBParaSite" id="nRc.2.0.1.t27131-RA">
    <property type="protein sequence ID" value="nRc.2.0.1.t27131-RA"/>
    <property type="gene ID" value="nRc.2.0.1.g27131"/>
</dbReference>
<accession>A0A915JMB1</accession>
<dbReference type="AlphaFoldDB" id="A0A915JMB1"/>
<reference evidence="2" key="1">
    <citation type="submission" date="2022-11" db="UniProtKB">
        <authorList>
            <consortium name="WormBaseParasite"/>
        </authorList>
    </citation>
    <scope>IDENTIFICATION</scope>
</reference>
<evidence type="ECO:0000313" key="1">
    <source>
        <dbReference type="Proteomes" id="UP000887565"/>
    </source>
</evidence>
<proteinExistence type="predicted"/>
<protein>
    <submittedName>
        <fullName evidence="2">Uncharacterized protein</fullName>
    </submittedName>
</protein>